<gene>
    <name evidence="1" type="ORF">POI1126_48</name>
</gene>
<name>A0A240F4U8_9CAUD</name>
<dbReference type="EMBL" id="KY417925">
    <property type="protein sequence ID" value="APU92975.1"/>
    <property type="molecule type" value="Genomic_DNA"/>
</dbReference>
<protein>
    <submittedName>
        <fullName evidence="1">Uncharacterized protein</fullName>
    </submittedName>
</protein>
<sequence length="80" mass="8897">MAKLTQAQFAMQCAFISKNASAWAGDTLTLPERLNKHADVAAVARFTDEMRERLDRLDKWAGREAQQAMADAIREKGGDT</sequence>
<proteinExistence type="predicted"/>
<reference evidence="1 2" key="1">
    <citation type="journal article" date="2017" name="Front. Microbiol.">
        <title>Prevalence, Host Range, and Comparative Genomic Analysis of Temperate Ochrobactrum Phages.</title>
        <authorList>
            <person name="Jackel C."/>
            <person name="Hertwig S."/>
            <person name="Scholz H.C."/>
            <person name="Nockler K."/>
            <person name="Reetz J."/>
            <person name="Hammerl J.A."/>
        </authorList>
    </citation>
    <scope>NUCLEOTIDE SEQUENCE [LARGE SCALE GENOMIC DNA]</scope>
</reference>
<accession>A0A240F4U8</accession>
<organism evidence="1 2">
    <name type="scientific">Ochrobactrum phage POI1126</name>
    <dbReference type="NCBI Taxonomy" id="1932118"/>
    <lineage>
        <taxon>Viruses</taxon>
        <taxon>Duplodnaviria</taxon>
        <taxon>Heunggongvirae</taxon>
        <taxon>Uroviricota</taxon>
        <taxon>Caudoviricetes</taxon>
        <taxon>Namazuvirus</taxon>
        <taxon>Namazuvirus POI1126</taxon>
    </lineage>
</organism>
<evidence type="ECO:0000313" key="1">
    <source>
        <dbReference type="EMBL" id="APU92975.1"/>
    </source>
</evidence>
<keyword evidence="2" id="KW-1185">Reference proteome</keyword>
<evidence type="ECO:0000313" key="2">
    <source>
        <dbReference type="Proteomes" id="UP000221249"/>
    </source>
</evidence>
<dbReference type="Proteomes" id="UP000221249">
    <property type="component" value="Segment"/>
</dbReference>